<protein>
    <submittedName>
        <fullName evidence="8">Uncharacterized protein</fullName>
    </submittedName>
</protein>
<dbReference type="GO" id="GO:0016020">
    <property type="term" value="C:membrane"/>
    <property type="evidence" value="ECO:0007669"/>
    <property type="project" value="UniProtKB-SubCell"/>
</dbReference>
<keyword evidence="9" id="KW-1185">Reference proteome</keyword>
<comment type="caution">
    <text evidence="8">The sequence shown here is derived from an EMBL/GenBank/DDBJ whole genome shotgun (WGS) entry which is preliminary data.</text>
</comment>
<feature type="transmembrane region" description="Helical" evidence="7">
    <location>
        <begin position="385"/>
        <end position="403"/>
    </location>
</feature>
<name>A0A8T2UIL7_CERRI</name>
<feature type="transmembrane region" description="Helical" evidence="7">
    <location>
        <begin position="325"/>
        <end position="344"/>
    </location>
</feature>
<keyword evidence="5 7" id="KW-1133">Transmembrane helix</keyword>
<dbReference type="AlphaFoldDB" id="A0A8T2UIL7"/>
<evidence type="ECO:0000256" key="3">
    <source>
        <dbReference type="ARBA" id="ARBA00022679"/>
    </source>
</evidence>
<dbReference type="Proteomes" id="UP000825935">
    <property type="component" value="Chromosome 7"/>
</dbReference>
<dbReference type="GO" id="GO:0004659">
    <property type="term" value="F:prenyltransferase activity"/>
    <property type="evidence" value="ECO:0007669"/>
    <property type="project" value="InterPro"/>
</dbReference>
<feature type="transmembrane region" description="Helical" evidence="7">
    <location>
        <begin position="243"/>
        <end position="266"/>
    </location>
</feature>
<dbReference type="NCBIfam" id="NF009525">
    <property type="entry name" value="PRK12887.1"/>
    <property type="match status" value="1"/>
</dbReference>
<dbReference type="OrthoDB" id="1502398at2759"/>
<keyword evidence="4 7" id="KW-0812">Transmembrane</keyword>
<comment type="similarity">
    <text evidence="2">Belongs to the UbiA prenyltransferase family.</text>
</comment>
<comment type="subcellular location">
    <subcellularLocation>
        <location evidence="1">Membrane</location>
        <topology evidence="1">Multi-pass membrane protein</topology>
    </subcellularLocation>
</comment>
<dbReference type="EMBL" id="CM035412">
    <property type="protein sequence ID" value="KAH7433365.1"/>
    <property type="molecule type" value="Genomic_DNA"/>
</dbReference>
<dbReference type="Pfam" id="PF01040">
    <property type="entry name" value="UbiA"/>
    <property type="match status" value="1"/>
</dbReference>
<evidence type="ECO:0000256" key="4">
    <source>
        <dbReference type="ARBA" id="ARBA00022692"/>
    </source>
</evidence>
<dbReference type="Gene3D" id="1.20.120.1780">
    <property type="entry name" value="UbiA prenyltransferase"/>
    <property type="match status" value="1"/>
</dbReference>
<feature type="transmembrane region" description="Helical" evidence="7">
    <location>
        <begin position="278"/>
        <end position="299"/>
    </location>
</feature>
<dbReference type="InterPro" id="IPR044502">
    <property type="entry name" value="AtHST-like"/>
</dbReference>
<feature type="transmembrane region" description="Helical" evidence="7">
    <location>
        <begin position="190"/>
        <end position="212"/>
    </location>
</feature>
<feature type="transmembrane region" description="Helical" evidence="7">
    <location>
        <begin position="145"/>
        <end position="170"/>
    </location>
</feature>
<evidence type="ECO:0000313" key="9">
    <source>
        <dbReference type="Proteomes" id="UP000825935"/>
    </source>
</evidence>
<evidence type="ECO:0000256" key="2">
    <source>
        <dbReference type="ARBA" id="ARBA00005985"/>
    </source>
</evidence>
<gene>
    <name evidence="8" type="ORF">KP509_07G065500</name>
</gene>
<evidence type="ECO:0000256" key="1">
    <source>
        <dbReference type="ARBA" id="ARBA00004141"/>
    </source>
</evidence>
<dbReference type="Gene3D" id="1.10.357.140">
    <property type="entry name" value="UbiA prenyltransferase"/>
    <property type="match status" value="1"/>
</dbReference>
<proteinExistence type="inferred from homology"/>
<reference evidence="8" key="1">
    <citation type="submission" date="2021-08" db="EMBL/GenBank/DDBJ databases">
        <title>WGS assembly of Ceratopteris richardii.</title>
        <authorList>
            <person name="Marchant D.B."/>
            <person name="Chen G."/>
            <person name="Jenkins J."/>
            <person name="Shu S."/>
            <person name="Leebens-Mack J."/>
            <person name="Grimwood J."/>
            <person name="Schmutz J."/>
            <person name="Soltis P."/>
            <person name="Soltis D."/>
            <person name="Chen Z.-H."/>
        </authorList>
    </citation>
    <scope>NUCLEOTIDE SEQUENCE</scope>
    <source>
        <strain evidence="8">Whitten #5841</strain>
        <tissue evidence="8">Leaf</tissue>
    </source>
</reference>
<feature type="transmembrane region" description="Helical" evidence="7">
    <location>
        <begin position="219"/>
        <end position="237"/>
    </location>
</feature>
<evidence type="ECO:0000256" key="6">
    <source>
        <dbReference type="ARBA" id="ARBA00023136"/>
    </source>
</evidence>
<dbReference type="PANTHER" id="PTHR43009:SF7">
    <property type="entry name" value="HOMOGENTISATE GERANYLGERANYLTRANSFERASE, CHLOROPLASTIC"/>
    <property type="match status" value="1"/>
</dbReference>
<dbReference type="InterPro" id="IPR000537">
    <property type="entry name" value="UbiA_prenyltransferase"/>
</dbReference>
<dbReference type="PANTHER" id="PTHR43009">
    <property type="entry name" value="HOMOGENTISATE SOLANESYLTRANSFERASE, CHLOROPLASTIC"/>
    <property type="match status" value="1"/>
</dbReference>
<organism evidence="8 9">
    <name type="scientific">Ceratopteris richardii</name>
    <name type="common">Triangle waterfern</name>
    <dbReference type="NCBI Taxonomy" id="49495"/>
    <lineage>
        <taxon>Eukaryota</taxon>
        <taxon>Viridiplantae</taxon>
        <taxon>Streptophyta</taxon>
        <taxon>Embryophyta</taxon>
        <taxon>Tracheophyta</taxon>
        <taxon>Polypodiopsida</taxon>
        <taxon>Polypodiidae</taxon>
        <taxon>Polypodiales</taxon>
        <taxon>Pteridineae</taxon>
        <taxon>Pteridaceae</taxon>
        <taxon>Parkerioideae</taxon>
        <taxon>Ceratopteris</taxon>
    </lineage>
</organism>
<evidence type="ECO:0000256" key="5">
    <source>
        <dbReference type="ARBA" id="ARBA00022989"/>
    </source>
</evidence>
<feature type="transmembrane region" description="Helical" evidence="7">
    <location>
        <begin position="351"/>
        <end position="370"/>
    </location>
</feature>
<keyword evidence="6 7" id="KW-0472">Membrane</keyword>
<dbReference type="CDD" id="cd13960">
    <property type="entry name" value="PT_UbiA_HPT1"/>
    <property type="match status" value="1"/>
</dbReference>
<accession>A0A8T2UIL7</accession>
<evidence type="ECO:0000256" key="7">
    <source>
        <dbReference type="SAM" id="Phobius"/>
    </source>
</evidence>
<evidence type="ECO:0000313" key="8">
    <source>
        <dbReference type="EMBL" id="KAH7433365.1"/>
    </source>
</evidence>
<sequence>MEQKLLRGLGGPAHFPLGQRLLHQKHNLADLYVCRTSAIASPFTGLSCKTIFRHCKLDARHVEDARWSPRVNATLTYDESLHHTDQTTVPELKDTVNLSTSFTLPKWVDPFCRFSRPHTVVGTILGVISVSFAAIQSHHDISLRFFVGLVQALVPAVLINIYVVGINQVIDVEIDKVNKPYLPLASGEFSLNTGISLSILCATLSFCLGGLVGSKPLMCALFLAYLIGTCYSLELPLLRWKRWGVSAAISILFVRAIVLQVCIFLHMQSSVFGRIASLNKPVTFLISIMCIFSSIVAVFKDIPDLEGDKVHGINSYAVRLGPRPVFWFCIYVLTAAYVITIFVGLSSKFTWTRICAVFGHCIVVSLLWHYANKVDIKDKSSITDFYMFIWKLLYTEFFLAQFIR</sequence>
<keyword evidence="3" id="KW-0808">Transferase</keyword>
<dbReference type="InterPro" id="IPR044878">
    <property type="entry name" value="UbiA_sf"/>
</dbReference>